<comment type="caution">
    <text evidence="3">The sequence shown here is derived from an EMBL/GenBank/DDBJ whole genome shotgun (WGS) entry which is preliminary data.</text>
</comment>
<feature type="region of interest" description="Disordered" evidence="1">
    <location>
        <begin position="178"/>
        <end position="200"/>
    </location>
</feature>
<organism evidence="3 4">
    <name type="scientific">Aphis craccivora</name>
    <name type="common">Cowpea aphid</name>
    <dbReference type="NCBI Taxonomy" id="307492"/>
    <lineage>
        <taxon>Eukaryota</taxon>
        <taxon>Metazoa</taxon>
        <taxon>Ecdysozoa</taxon>
        <taxon>Arthropoda</taxon>
        <taxon>Hexapoda</taxon>
        <taxon>Insecta</taxon>
        <taxon>Pterygota</taxon>
        <taxon>Neoptera</taxon>
        <taxon>Paraneoptera</taxon>
        <taxon>Hemiptera</taxon>
        <taxon>Sternorrhyncha</taxon>
        <taxon>Aphidomorpha</taxon>
        <taxon>Aphidoidea</taxon>
        <taxon>Aphididae</taxon>
        <taxon>Aphidini</taxon>
        <taxon>Aphis</taxon>
        <taxon>Aphis</taxon>
    </lineage>
</organism>
<gene>
    <name evidence="3" type="ORF">FWK35_00022985</name>
</gene>
<evidence type="ECO:0000313" key="4">
    <source>
        <dbReference type="Proteomes" id="UP000478052"/>
    </source>
</evidence>
<accession>A0A6G0ZJB8</accession>
<evidence type="ECO:0000256" key="2">
    <source>
        <dbReference type="SAM" id="Phobius"/>
    </source>
</evidence>
<reference evidence="3 4" key="1">
    <citation type="submission" date="2019-08" db="EMBL/GenBank/DDBJ databases">
        <title>Whole genome of Aphis craccivora.</title>
        <authorList>
            <person name="Voronova N.V."/>
            <person name="Shulinski R.S."/>
            <person name="Bandarenka Y.V."/>
            <person name="Zhorov D.G."/>
            <person name="Warner D."/>
        </authorList>
    </citation>
    <scope>NUCLEOTIDE SEQUENCE [LARGE SCALE GENOMIC DNA]</scope>
    <source>
        <strain evidence="3">180601</strain>
        <tissue evidence="3">Whole Body</tissue>
    </source>
</reference>
<feature type="compositionally biased region" description="Low complexity" evidence="1">
    <location>
        <begin position="24"/>
        <end position="36"/>
    </location>
</feature>
<dbReference type="Proteomes" id="UP000478052">
    <property type="component" value="Unassembled WGS sequence"/>
</dbReference>
<feature type="region of interest" description="Disordered" evidence="1">
    <location>
        <begin position="1"/>
        <end position="58"/>
    </location>
</feature>
<keyword evidence="2" id="KW-0472">Membrane</keyword>
<feature type="transmembrane region" description="Helical" evidence="2">
    <location>
        <begin position="141"/>
        <end position="160"/>
    </location>
</feature>
<dbReference type="EMBL" id="VUJU01000344">
    <property type="protein sequence ID" value="KAF0771064.1"/>
    <property type="molecule type" value="Genomic_DNA"/>
</dbReference>
<evidence type="ECO:0000313" key="3">
    <source>
        <dbReference type="EMBL" id="KAF0771064.1"/>
    </source>
</evidence>
<keyword evidence="2" id="KW-0812">Transmembrane</keyword>
<sequence>MKRRRSRLGGRGGRTVCARPLVAPSSSPSRSRSSSSPSPPHPKPPRPCRLRSRRRWTRRRREHGRRVWWGDGGGPGLSSSDRVRQITRRFVHLISPTHPTESSVLTSNERISTSTLYHPSIYWGIDLQPLEANLIKYRCNISAFFFIGGGGGGACTVTLISPHRHPHHMKTLNYTKRARGRTTTAAATPTDEGAREGGRARGKRAWRRWRPLFPHAKQKRPGAAAGSRALSSKKIIARPRQFQITIRSVIIYGLFIYFYRYRRRRGGVKVGGGIVVVVGKMMRSVNREISCLVTPSPILLSSSLSGAVRGGGAGGEVCCCVPT</sequence>
<name>A0A6G0ZJB8_APHCR</name>
<feature type="compositionally biased region" description="Low complexity" evidence="1">
    <location>
        <begin position="181"/>
        <end position="190"/>
    </location>
</feature>
<protein>
    <submittedName>
        <fullName evidence="3">Uncharacterized protein</fullName>
    </submittedName>
</protein>
<keyword evidence="4" id="KW-1185">Reference proteome</keyword>
<keyword evidence="2" id="KW-1133">Transmembrane helix</keyword>
<evidence type="ECO:0000256" key="1">
    <source>
        <dbReference type="SAM" id="MobiDB-lite"/>
    </source>
</evidence>
<feature type="transmembrane region" description="Helical" evidence="2">
    <location>
        <begin position="242"/>
        <end position="259"/>
    </location>
</feature>
<proteinExistence type="predicted"/>
<feature type="compositionally biased region" description="Basic residues" evidence="1">
    <location>
        <begin position="43"/>
        <end position="58"/>
    </location>
</feature>
<dbReference type="AlphaFoldDB" id="A0A6G0ZJB8"/>